<proteinExistence type="predicted"/>
<sequence>MRGAVGTAVIGAVLLVLLPPAGALISLLAVAVCVALLIKSPQVRGSHWLGFATIVAVLAVAASVYWFVFARGSSTEVVQHDPVPSQVP</sequence>
<feature type="transmembrane region" description="Helical" evidence="1">
    <location>
        <begin position="49"/>
        <end position="68"/>
    </location>
</feature>
<name>A0A4Y3KD44_CELUD</name>
<keyword evidence="1" id="KW-0812">Transmembrane</keyword>
<accession>A0A4Y3KD44</accession>
<keyword evidence="1" id="KW-1133">Transmembrane helix</keyword>
<keyword evidence="1" id="KW-0472">Membrane</keyword>
<evidence type="ECO:0000313" key="2">
    <source>
        <dbReference type="EMBL" id="GEA82371.1"/>
    </source>
</evidence>
<evidence type="ECO:0000256" key="1">
    <source>
        <dbReference type="SAM" id="Phobius"/>
    </source>
</evidence>
<dbReference type="Proteomes" id="UP000315842">
    <property type="component" value="Unassembled WGS sequence"/>
</dbReference>
<keyword evidence="3" id="KW-1185">Reference proteome</keyword>
<evidence type="ECO:0000313" key="3">
    <source>
        <dbReference type="Proteomes" id="UP000315842"/>
    </source>
</evidence>
<comment type="caution">
    <text evidence="2">The sequence shown here is derived from an EMBL/GenBank/DDBJ whole genome shotgun (WGS) entry which is preliminary data.</text>
</comment>
<gene>
    <name evidence="2" type="ORF">CUD01_28150</name>
</gene>
<reference evidence="2 3" key="1">
    <citation type="submission" date="2019-06" db="EMBL/GenBank/DDBJ databases">
        <title>Whole genome shotgun sequence of Cellulomonas uda NBRC 3747.</title>
        <authorList>
            <person name="Hosoyama A."/>
            <person name="Uohara A."/>
            <person name="Ohji S."/>
            <person name="Ichikawa N."/>
        </authorList>
    </citation>
    <scope>NUCLEOTIDE SEQUENCE [LARGE SCALE GENOMIC DNA]</scope>
    <source>
        <strain evidence="2 3">NBRC 3747</strain>
    </source>
</reference>
<dbReference type="AlphaFoldDB" id="A0A4Y3KD44"/>
<dbReference type="EMBL" id="BJLP01000058">
    <property type="protein sequence ID" value="GEA82371.1"/>
    <property type="molecule type" value="Genomic_DNA"/>
</dbReference>
<feature type="transmembrane region" description="Helical" evidence="1">
    <location>
        <begin position="12"/>
        <end position="37"/>
    </location>
</feature>
<protein>
    <submittedName>
        <fullName evidence="2">Uncharacterized protein</fullName>
    </submittedName>
</protein>
<organism evidence="2 3">
    <name type="scientific">Cellulomonas uda</name>
    <dbReference type="NCBI Taxonomy" id="1714"/>
    <lineage>
        <taxon>Bacteria</taxon>
        <taxon>Bacillati</taxon>
        <taxon>Actinomycetota</taxon>
        <taxon>Actinomycetes</taxon>
        <taxon>Micrococcales</taxon>
        <taxon>Cellulomonadaceae</taxon>
        <taxon>Cellulomonas</taxon>
    </lineage>
</organism>